<accession>A0A8X6NPX6</accession>
<name>A0A8X6NPX6_NEPPI</name>
<dbReference type="EMBL" id="BMAW01106461">
    <property type="protein sequence ID" value="GFT24391.1"/>
    <property type="molecule type" value="Genomic_DNA"/>
</dbReference>
<comment type="caution">
    <text evidence="1">The sequence shown here is derived from an EMBL/GenBank/DDBJ whole genome shotgun (WGS) entry which is preliminary data.</text>
</comment>
<evidence type="ECO:0000313" key="2">
    <source>
        <dbReference type="Proteomes" id="UP000887013"/>
    </source>
</evidence>
<organism evidence="1 2">
    <name type="scientific">Nephila pilipes</name>
    <name type="common">Giant wood spider</name>
    <name type="synonym">Nephila maculata</name>
    <dbReference type="NCBI Taxonomy" id="299642"/>
    <lineage>
        <taxon>Eukaryota</taxon>
        <taxon>Metazoa</taxon>
        <taxon>Ecdysozoa</taxon>
        <taxon>Arthropoda</taxon>
        <taxon>Chelicerata</taxon>
        <taxon>Arachnida</taxon>
        <taxon>Araneae</taxon>
        <taxon>Araneomorphae</taxon>
        <taxon>Entelegynae</taxon>
        <taxon>Araneoidea</taxon>
        <taxon>Nephilidae</taxon>
        <taxon>Nephila</taxon>
    </lineage>
</organism>
<dbReference type="Proteomes" id="UP000887013">
    <property type="component" value="Unassembled WGS sequence"/>
</dbReference>
<dbReference type="AlphaFoldDB" id="A0A8X6NPX6"/>
<proteinExistence type="predicted"/>
<protein>
    <submittedName>
        <fullName evidence="1">Uncharacterized protein</fullName>
    </submittedName>
</protein>
<reference evidence="1" key="1">
    <citation type="submission" date="2020-08" db="EMBL/GenBank/DDBJ databases">
        <title>Multicomponent nature underlies the extraordinary mechanical properties of spider dragline silk.</title>
        <authorList>
            <person name="Kono N."/>
            <person name="Nakamura H."/>
            <person name="Mori M."/>
            <person name="Yoshida Y."/>
            <person name="Ohtoshi R."/>
            <person name="Malay A.D."/>
            <person name="Moran D.A.P."/>
            <person name="Tomita M."/>
            <person name="Numata K."/>
            <person name="Arakawa K."/>
        </authorList>
    </citation>
    <scope>NUCLEOTIDE SEQUENCE</scope>
</reference>
<evidence type="ECO:0000313" key="1">
    <source>
        <dbReference type="EMBL" id="GFT24391.1"/>
    </source>
</evidence>
<keyword evidence="2" id="KW-1185">Reference proteome</keyword>
<sequence>MMCKSLYMQSTCWSENCGQPPLDEERPLQLPWHECKVTTTTTTPLAIDTRPRLSLAIGAASAHGKYACATGVRSATRAKFCAAAWHVLLQSGSAVQRRCSGVAGRQRRGSVLRARCAAARLPRVGAAGQAGAAKYGRARYGRRISSNEWKF</sequence>
<gene>
    <name evidence="1" type="ORF">NPIL_88421</name>
</gene>